<evidence type="ECO:0000256" key="1">
    <source>
        <dbReference type="SAM" id="MobiDB-lite"/>
    </source>
</evidence>
<dbReference type="OrthoDB" id="273123at2759"/>
<dbReference type="GeneID" id="110740151"/>
<feature type="domain" description="MCM10 OB-fold" evidence="2">
    <location>
        <begin position="91"/>
        <end position="162"/>
    </location>
</feature>
<evidence type="ECO:0000313" key="3">
    <source>
        <dbReference type="EnsemblPlants" id="AUR62027127-RA:cds"/>
    </source>
</evidence>
<accession>A0A803MCD4</accession>
<dbReference type="InterPro" id="IPR040184">
    <property type="entry name" value="Mcm10"/>
</dbReference>
<reference evidence="3" key="1">
    <citation type="journal article" date="2017" name="Nature">
        <title>The genome of Chenopodium quinoa.</title>
        <authorList>
            <person name="Jarvis D.E."/>
            <person name="Ho Y.S."/>
            <person name="Lightfoot D.J."/>
            <person name="Schmoeckel S.M."/>
            <person name="Li B."/>
            <person name="Borm T.J.A."/>
            <person name="Ohyanagi H."/>
            <person name="Mineta K."/>
            <person name="Michell C.T."/>
            <person name="Saber N."/>
            <person name="Kharbatia N.M."/>
            <person name="Rupper R.R."/>
            <person name="Sharp A.R."/>
            <person name="Dally N."/>
            <person name="Boughton B.A."/>
            <person name="Woo Y.H."/>
            <person name="Gao G."/>
            <person name="Schijlen E.G.W.M."/>
            <person name="Guo X."/>
            <person name="Momin A.A."/>
            <person name="Negrao S."/>
            <person name="Al-Babili S."/>
            <person name="Gehring C."/>
            <person name="Roessner U."/>
            <person name="Jung C."/>
            <person name="Murphy K."/>
            <person name="Arold S.T."/>
            <person name="Gojobori T."/>
            <person name="van der Linden C.G."/>
            <person name="van Loo E.N."/>
            <person name="Jellen E.N."/>
            <person name="Maughan P.J."/>
            <person name="Tester M."/>
        </authorList>
    </citation>
    <scope>NUCLEOTIDE SEQUENCE [LARGE SCALE GENOMIC DNA]</scope>
    <source>
        <strain evidence="3">cv. PI 614886</strain>
    </source>
</reference>
<evidence type="ECO:0000259" key="2">
    <source>
        <dbReference type="Pfam" id="PF22379"/>
    </source>
</evidence>
<proteinExistence type="predicted"/>
<dbReference type="RefSeq" id="XP_021776337.1">
    <property type="nucleotide sequence ID" value="XM_021920645.1"/>
</dbReference>
<dbReference type="AlphaFoldDB" id="A0A803MCD4"/>
<dbReference type="GO" id="GO:0003697">
    <property type="term" value="F:single-stranded DNA binding"/>
    <property type="evidence" value="ECO:0007669"/>
    <property type="project" value="InterPro"/>
</dbReference>
<dbReference type="InterPro" id="IPR055065">
    <property type="entry name" value="OB_MCM10"/>
</dbReference>
<dbReference type="OMA" id="FNAGARK"/>
<dbReference type="KEGG" id="cqi:110740151"/>
<name>A0A803MCD4_CHEQI</name>
<protein>
    <recommendedName>
        <fullName evidence="2">MCM10 OB-fold domain-containing protein</fullName>
    </recommendedName>
</protein>
<dbReference type="SMR" id="A0A803MCD4"/>
<gene>
    <name evidence="3" type="primary">LOC110740151</name>
</gene>
<keyword evidence="4" id="KW-1185">Reference proteome</keyword>
<dbReference type="PANTHER" id="PTHR13454:SF11">
    <property type="entry name" value="PROTEIN MCM10 HOMOLOG"/>
    <property type="match status" value="1"/>
</dbReference>
<organism evidence="3 4">
    <name type="scientific">Chenopodium quinoa</name>
    <name type="common">Quinoa</name>
    <dbReference type="NCBI Taxonomy" id="63459"/>
    <lineage>
        <taxon>Eukaryota</taxon>
        <taxon>Viridiplantae</taxon>
        <taxon>Streptophyta</taxon>
        <taxon>Embryophyta</taxon>
        <taxon>Tracheophyta</taxon>
        <taxon>Spermatophyta</taxon>
        <taxon>Magnoliopsida</taxon>
        <taxon>eudicotyledons</taxon>
        <taxon>Gunneridae</taxon>
        <taxon>Pentapetalae</taxon>
        <taxon>Caryophyllales</taxon>
        <taxon>Chenopodiaceae</taxon>
        <taxon>Chenopodioideae</taxon>
        <taxon>Atripliceae</taxon>
        <taxon>Chenopodium</taxon>
    </lineage>
</organism>
<dbReference type="PANTHER" id="PTHR13454">
    <property type="entry name" value="PROTEIN MCM10 HOMOLOG"/>
    <property type="match status" value="1"/>
</dbReference>
<dbReference type="Proteomes" id="UP000596660">
    <property type="component" value="Unplaced"/>
</dbReference>
<dbReference type="GO" id="GO:0003688">
    <property type="term" value="F:DNA replication origin binding"/>
    <property type="evidence" value="ECO:0007669"/>
    <property type="project" value="TreeGrafter"/>
</dbReference>
<dbReference type="Gramene" id="AUR62027127-RA">
    <property type="protein sequence ID" value="AUR62027127-RA:cds"/>
    <property type="gene ID" value="AUR62027127"/>
</dbReference>
<feature type="region of interest" description="Disordered" evidence="1">
    <location>
        <begin position="1"/>
        <end position="44"/>
    </location>
</feature>
<dbReference type="Pfam" id="PF22379">
    <property type="entry name" value="OB_MCM10"/>
    <property type="match status" value="1"/>
</dbReference>
<reference evidence="3" key="2">
    <citation type="submission" date="2021-03" db="UniProtKB">
        <authorList>
            <consortium name="EnsemblPlants"/>
        </authorList>
    </citation>
    <scope>IDENTIFICATION</scope>
</reference>
<evidence type="ECO:0000313" key="4">
    <source>
        <dbReference type="Proteomes" id="UP000596660"/>
    </source>
</evidence>
<feature type="compositionally biased region" description="Acidic residues" evidence="1">
    <location>
        <begin position="1"/>
        <end position="10"/>
    </location>
</feature>
<dbReference type="GO" id="GO:0043596">
    <property type="term" value="C:nuclear replication fork"/>
    <property type="evidence" value="ECO:0007669"/>
    <property type="project" value="TreeGrafter"/>
</dbReference>
<sequence>MSTDDQDDLDLLLSLQDRVLETPPSPSSSHPRSHGYQSDDEVRRRSGNLSAFKTAVEDCMDYDVETATKALKSKKPTDLDVEKFSGLRIRGQWDTLSGSWATVGVLTEKTSSTGKSYSMWKIGCLDGQFTTVFLFGDAYKQHGEDTALSVFAFFNAGARKDSSV</sequence>
<dbReference type="InterPro" id="IPR012340">
    <property type="entry name" value="NA-bd_OB-fold"/>
</dbReference>
<dbReference type="GO" id="GO:0006270">
    <property type="term" value="P:DNA replication initiation"/>
    <property type="evidence" value="ECO:0007669"/>
    <property type="project" value="InterPro"/>
</dbReference>
<dbReference type="Gene3D" id="2.40.50.140">
    <property type="entry name" value="Nucleic acid-binding proteins"/>
    <property type="match status" value="1"/>
</dbReference>
<dbReference type="EnsemblPlants" id="AUR62027127-RA">
    <property type="protein sequence ID" value="AUR62027127-RA:cds"/>
    <property type="gene ID" value="AUR62027127"/>
</dbReference>